<feature type="transmembrane region" description="Helical" evidence="13">
    <location>
        <begin position="56"/>
        <end position="76"/>
    </location>
</feature>
<evidence type="ECO:0000256" key="2">
    <source>
        <dbReference type="ARBA" id="ARBA00004651"/>
    </source>
</evidence>
<evidence type="ECO:0000256" key="13">
    <source>
        <dbReference type="SAM" id="Phobius"/>
    </source>
</evidence>
<dbReference type="STRING" id="1123243.SAMN02745190_02188"/>
<dbReference type="AlphaFoldDB" id="A0A1M5A4D3"/>
<evidence type="ECO:0000256" key="10">
    <source>
        <dbReference type="ARBA" id="ARBA00023065"/>
    </source>
</evidence>
<feature type="transmembrane region" description="Helical" evidence="13">
    <location>
        <begin position="400"/>
        <end position="420"/>
    </location>
</feature>
<sequence length="451" mass="49425">MTIGFDCHDKKYLKIAMPASVESLCMILLASADMIMVGTLGAEAIAAVSIFMQPRLVLFCFSRSAAAALTLLASRYAGRGERIEAADLLKQMLGVSCAFFMVLHLVFWYFLQDILTLMGAEPDYISLAMEYANIATAAAYISSVTYVLQAIQLGFGKTTEIMRTNLIGNGVNIAANFFLIFGIGPFPAMGVAGAALGTVIGTLSTIAMTCAEMKKEEFFAWRKECRWFPTRERWKSFMPVYLSVFSEQGCERAGMVLFTRIAAGLGTVPFAVHSICMNIADIYYDFAQGPGKASMVLAGQACGKKDVNEWHTYRNVGVKLTFIFSAISCVLTILFHDELYLLFMPDGRGIELAAVVLIIRAFVSFPEGHAITCASILRASGQTASVAAYSFISVTILRPIITWLLTYPLGFGLIGCWMALAIDQTTRGTCATVLLRRLHNRIHEEMEKKLG</sequence>
<keyword evidence="9 13" id="KW-1133">Transmembrane helix</keyword>
<dbReference type="GO" id="GO:0015297">
    <property type="term" value="F:antiporter activity"/>
    <property type="evidence" value="ECO:0007669"/>
    <property type="project" value="UniProtKB-KW"/>
</dbReference>
<dbReference type="Proteomes" id="UP000184404">
    <property type="component" value="Unassembled WGS sequence"/>
</dbReference>
<keyword evidence="8 13" id="KW-0812">Transmembrane</keyword>
<keyword evidence="10" id="KW-0406">Ion transport</keyword>
<dbReference type="EMBL" id="FQUG01000010">
    <property type="protein sequence ID" value="SHF24806.1"/>
    <property type="molecule type" value="Genomic_DNA"/>
</dbReference>
<dbReference type="PIRSF" id="PIRSF006603">
    <property type="entry name" value="DinF"/>
    <property type="match status" value="1"/>
</dbReference>
<dbReference type="RefSeq" id="WP_200796060.1">
    <property type="nucleotide sequence ID" value="NZ_FQUG01000010.1"/>
</dbReference>
<evidence type="ECO:0000256" key="8">
    <source>
        <dbReference type="ARBA" id="ARBA00022692"/>
    </source>
</evidence>
<reference evidence="14 15" key="1">
    <citation type="submission" date="2016-11" db="EMBL/GenBank/DDBJ databases">
        <authorList>
            <person name="Jaros S."/>
            <person name="Januszkiewicz K."/>
            <person name="Wedrychowicz H."/>
        </authorList>
    </citation>
    <scope>NUCLEOTIDE SEQUENCE [LARGE SCALE GENOMIC DNA]</scope>
    <source>
        <strain evidence="14 15">DSM 10502</strain>
    </source>
</reference>
<organism evidence="14 15">
    <name type="scientific">Schwartzia succinivorans DSM 10502</name>
    <dbReference type="NCBI Taxonomy" id="1123243"/>
    <lineage>
        <taxon>Bacteria</taxon>
        <taxon>Bacillati</taxon>
        <taxon>Bacillota</taxon>
        <taxon>Negativicutes</taxon>
        <taxon>Selenomonadales</taxon>
        <taxon>Selenomonadaceae</taxon>
        <taxon>Schwartzia</taxon>
    </lineage>
</organism>
<comment type="subcellular location">
    <subcellularLocation>
        <location evidence="2">Cell membrane</location>
        <topology evidence="2">Multi-pass membrane protein</topology>
    </subcellularLocation>
</comment>
<feature type="transmembrane region" description="Helical" evidence="13">
    <location>
        <begin position="88"/>
        <end position="111"/>
    </location>
</feature>
<feature type="transmembrane region" description="Helical" evidence="13">
    <location>
        <begin position="131"/>
        <end position="154"/>
    </location>
</feature>
<proteinExistence type="inferred from homology"/>
<evidence type="ECO:0000256" key="1">
    <source>
        <dbReference type="ARBA" id="ARBA00003408"/>
    </source>
</evidence>
<dbReference type="PANTHER" id="PTHR43298">
    <property type="entry name" value="MULTIDRUG RESISTANCE PROTEIN NORM-RELATED"/>
    <property type="match status" value="1"/>
</dbReference>
<keyword evidence="11 13" id="KW-0472">Membrane</keyword>
<dbReference type="Pfam" id="PF01554">
    <property type="entry name" value="MatE"/>
    <property type="match status" value="2"/>
</dbReference>
<evidence type="ECO:0000256" key="5">
    <source>
        <dbReference type="ARBA" id="ARBA00022448"/>
    </source>
</evidence>
<dbReference type="GO" id="GO:0042910">
    <property type="term" value="F:xenobiotic transmembrane transporter activity"/>
    <property type="evidence" value="ECO:0007669"/>
    <property type="project" value="InterPro"/>
</dbReference>
<dbReference type="InterPro" id="IPR002528">
    <property type="entry name" value="MATE_fam"/>
</dbReference>
<evidence type="ECO:0000313" key="14">
    <source>
        <dbReference type="EMBL" id="SHF24806.1"/>
    </source>
</evidence>
<comment type="similarity">
    <text evidence="3">Belongs to the multi antimicrobial extrusion (MATE) (TC 2.A.66.1) family.</text>
</comment>
<evidence type="ECO:0000256" key="11">
    <source>
        <dbReference type="ARBA" id="ARBA00023136"/>
    </source>
</evidence>
<dbReference type="PANTHER" id="PTHR43298:SF2">
    <property type="entry name" value="FMN_FAD EXPORTER YEEO-RELATED"/>
    <property type="match status" value="1"/>
</dbReference>
<evidence type="ECO:0000256" key="3">
    <source>
        <dbReference type="ARBA" id="ARBA00010199"/>
    </source>
</evidence>
<gene>
    <name evidence="14" type="ORF">SAMN02745190_02188</name>
</gene>
<accession>A0A1M5A4D3</accession>
<evidence type="ECO:0000256" key="7">
    <source>
        <dbReference type="ARBA" id="ARBA00022475"/>
    </source>
</evidence>
<keyword evidence="15" id="KW-1185">Reference proteome</keyword>
<dbReference type="InterPro" id="IPR048279">
    <property type="entry name" value="MdtK-like"/>
</dbReference>
<name>A0A1M5A4D3_9FIRM</name>
<feature type="transmembrane region" description="Helical" evidence="13">
    <location>
        <begin position="192"/>
        <end position="213"/>
    </location>
</feature>
<evidence type="ECO:0000256" key="12">
    <source>
        <dbReference type="ARBA" id="ARBA00031636"/>
    </source>
</evidence>
<feature type="transmembrane region" description="Helical" evidence="13">
    <location>
        <begin position="21"/>
        <end position="50"/>
    </location>
</feature>
<dbReference type="NCBIfam" id="TIGR00797">
    <property type="entry name" value="matE"/>
    <property type="match status" value="1"/>
</dbReference>
<dbReference type="GO" id="GO:0005886">
    <property type="term" value="C:plasma membrane"/>
    <property type="evidence" value="ECO:0007669"/>
    <property type="project" value="UniProtKB-SubCell"/>
</dbReference>
<keyword evidence="6" id="KW-0050">Antiport</keyword>
<keyword evidence="7" id="KW-1003">Cell membrane</keyword>
<protein>
    <recommendedName>
        <fullName evidence="4">Probable multidrug resistance protein NorM</fullName>
    </recommendedName>
    <alternativeName>
        <fullName evidence="12">Multidrug-efflux transporter</fullName>
    </alternativeName>
</protein>
<dbReference type="InterPro" id="IPR050222">
    <property type="entry name" value="MATE_MdtK"/>
</dbReference>
<feature type="transmembrane region" description="Helical" evidence="13">
    <location>
        <begin position="166"/>
        <end position="186"/>
    </location>
</feature>
<evidence type="ECO:0000256" key="4">
    <source>
        <dbReference type="ARBA" id="ARBA00020268"/>
    </source>
</evidence>
<evidence type="ECO:0000313" key="15">
    <source>
        <dbReference type="Proteomes" id="UP000184404"/>
    </source>
</evidence>
<evidence type="ECO:0000256" key="9">
    <source>
        <dbReference type="ARBA" id="ARBA00022989"/>
    </source>
</evidence>
<evidence type="ECO:0000256" key="6">
    <source>
        <dbReference type="ARBA" id="ARBA00022449"/>
    </source>
</evidence>
<keyword evidence="5" id="KW-0813">Transport</keyword>
<comment type="function">
    <text evidence="1">Multidrug efflux pump.</text>
</comment>
<feature type="transmembrane region" description="Helical" evidence="13">
    <location>
        <begin position="316"/>
        <end position="335"/>
    </location>
</feature>
<dbReference type="GO" id="GO:0006811">
    <property type="term" value="P:monoatomic ion transport"/>
    <property type="evidence" value="ECO:0007669"/>
    <property type="project" value="UniProtKB-KW"/>
</dbReference>